<organism evidence="1">
    <name type="scientific">Desmodus rotundus</name>
    <name type="common">Vampire bat</name>
    <dbReference type="NCBI Taxonomy" id="9430"/>
    <lineage>
        <taxon>Eukaryota</taxon>
        <taxon>Metazoa</taxon>
        <taxon>Chordata</taxon>
        <taxon>Craniata</taxon>
        <taxon>Vertebrata</taxon>
        <taxon>Euteleostomi</taxon>
        <taxon>Mammalia</taxon>
        <taxon>Eutheria</taxon>
        <taxon>Laurasiatheria</taxon>
        <taxon>Chiroptera</taxon>
        <taxon>Yangochiroptera</taxon>
        <taxon>Phyllostomidae</taxon>
        <taxon>Desmodontinae</taxon>
        <taxon>Desmodus</taxon>
    </lineage>
</organism>
<dbReference type="AlphaFoldDB" id="K9J4S8"/>
<reference evidence="1" key="1">
    <citation type="submission" date="2012-11" db="EMBL/GenBank/DDBJ databases">
        <title>The Vampirome: Transcriptome and Proteome Analysis of the Submandibular and Accessory Glands of the Vampire Bat and Vector of Human Rabies, Desmodus rotundus.</title>
        <authorList>
            <person name="Francischetti I.M.B."/>
            <person name="Assumpcao T.C.F."/>
            <person name="Ma D."/>
            <person name="Vicente E.C."/>
            <person name="Ribeiro J.M.C."/>
        </authorList>
    </citation>
    <scope>NUCLEOTIDE SEQUENCE</scope>
    <source>
        <tissue evidence="1">Salivary gland</tissue>
    </source>
</reference>
<accession>K9J4S8</accession>
<proteinExistence type="evidence at transcript level"/>
<dbReference type="EMBL" id="GABZ01002851">
    <property type="protein sequence ID" value="JAA50674.1"/>
    <property type="molecule type" value="mRNA"/>
</dbReference>
<evidence type="ECO:0000313" key="1">
    <source>
        <dbReference type="EMBL" id="JAA50674.1"/>
    </source>
</evidence>
<protein>
    <submittedName>
        <fullName evidence="1">Uncharacterized protein</fullName>
    </submittedName>
</protein>
<feature type="non-terminal residue" evidence="1">
    <location>
        <position position="1"/>
    </location>
</feature>
<name>K9J4S8_DESRO</name>
<sequence length="157" mass="17255">SRQLQQRVLPEQLRLWNCPSAVALQSGTNFNGNLFSVGVPTPWGQWLTHRTWTHGRGLCFDISQVPIFSPHSKALVKPGFPSGLQGRSHPFIPVLSGSTYVGANTPATSLFLDLTPDPQATGARLSALLHFLVLDSSLPASEKEELYWCSMNVYSCF</sequence>